<reference evidence="6" key="1">
    <citation type="journal article" date="2014" name="Front. Microbiol.">
        <title>High frequency of phylogenetically diverse reductive dehalogenase-homologous genes in deep subseafloor sedimentary metagenomes.</title>
        <authorList>
            <person name="Kawai M."/>
            <person name="Futagami T."/>
            <person name="Toyoda A."/>
            <person name="Takaki Y."/>
            <person name="Nishi S."/>
            <person name="Hori S."/>
            <person name="Arai W."/>
            <person name="Tsubouchi T."/>
            <person name="Morono Y."/>
            <person name="Uchiyama I."/>
            <person name="Ito T."/>
            <person name="Fujiyama A."/>
            <person name="Inagaki F."/>
            <person name="Takami H."/>
        </authorList>
    </citation>
    <scope>NUCLEOTIDE SEQUENCE</scope>
    <source>
        <strain evidence="6">Expedition CK06-06</strain>
    </source>
</reference>
<sequence length="256" mass="26191">MCVVVGIVIGVGIFRAPSLVAAMTPTPTLMLAAWVLGGLLCFCGALTYAELAAAYPRVGGEYVYLERSFGGAVSFLFVWARMTVIQTGTIAATAYVFGDYMVRLAPLGDAGSLIWAVAATVALTATNVVGLKTGKWTQNVLTAVKVAGVLAIAVVGFTFAPAAEAPQAAPAAAGDGPGLAGFGLAMIFILYTFGGWNEAAYVAGELKKPSRNTLWLLVGSIALLTVVYVAVNGAYLHVLGFDAMGKTSAVAADAIA</sequence>
<dbReference type="PANTHER" id="PTHR11785:SF512">
    <property type="entry name" value="SOBREMESA, ISOFORM B"/>
    <property type="match status" value="1"/>
</dbReference>
<dbReference type="InterPro" id="IPR002293">
    <property type="entry name" value="AA/rel_permease1"/>
</dbReference>
<dbReference type="Gene3D" id="1.20.1740.10">
    <property type="entry name" value="Amino acid/polyamine transporter I"/>
    <property type="match status" value="1"/>
</dbReference>
<dbReference type="GO" id="GO:0015179">
    <property type="term" value="F:L-amino acid transmembrane transporter activity"/>
    <property type="evidence" value="ECO:0007669"/>
    <property type="project" value="TreeGrafter"/>
</dbReference>
<evidence type="ECO:0000256" key="1">
    <source>
        <dbReference type="ARBA" id="ARBA00004141"/>
    </source>
</evidence>
<keyword evidence="4 5" id="KW-0472">Membrane</keyword>
<name>X0TQ43_9ZZZZ</name>
<evidence type="ECO:0000256" key="4">
    <source>
        <dbReference type="ARBA" id="ARBA00023136"/>
    </source>
</evidence>
<evidence type="ECO:0000256" key="2">
    <source>
        <dbReference type="ARBA" id="ARBA00022692"/>
    </source>
</evidence>
<dbReference type="Pfam" id="PF13520">
    <property type="entry name" value="AA_permease_2"/>
    <property type="match status" value="1"/>
</dbReference>
<feature type="transmembrane region" description="Helical" evidence="5">
    <location>
        <begin position="182"/>
        <end position="202"/>
    </location>
</feature>
<evidence type="ECO:0008006" key="7">
    <source>
        <dbReference type="Google" id="ProtNLM"/>
    </source>
</evidence>
<feature type="transmembrane region" description="Helical" evidence="5">
    <location>
        <begin position="32"/>
        <end position="55"/>
    </location>
</feature>
<evidence type="ECO:0000256" key="5">
    <source>
        <dbReference type="SAM" id="Phobius"/>
    </source>
</evidence>
<feature type="non-terminal residue" evidence="6">
    <location>
        <position position="256"/>
    </location>
</feature>
<evidence type="ECO:0000256" key="3">
    <source>
        <dbReference type="ARBA" id="ARBA00022989"/>
    </source>
</evidence>
<dbReference type="AlphaFoldDB" id="X0TQ43"/>
<keyword evidence="3 5" id="KW-1133">Transmembrane helix</keyword>
<dbReference type="InterPro" id="IPR050598">
    <property type="entry name" value="AminoAcid_Transporter"/>
</dbReference>
<dbReference type="EMBL" id="BARS01010147">
    <property type="protein sequence ID" value="GAF90267.1"/>
    <property type="molecule type" value="Genomic_DNA"/>
</dbReference>
<gene>
    <name evidence="6" type="ORF">S01H1_18891</name>
</gene>
<evidence type="ECO:0000313" key="6">
    <source>
        <dbReference type="EMBL" id="GAF90267.1"/>
    </source>
</evidence>
<dbReference type="GO" id="GO:0016020">
    <property type="term" value="C:membrane"/>
    <property type="evidence" value="ECO:0007669"/>
    <property type="project" value="UniProtKB-SubCell"/>
</dbReference>
<comment type="subcellular location">
    <subcellularLocation>
        <location evidence="1">Membrane</location>
        <topology evidence="1">Multi-pass membrane protein</topology>
    </subcellularLocation>
</comment>
<feature type="transmembrane region" description="Helical" evidence="5">
    <location>
        <begin position="214"/>
        <end position="236"/>
    </location>
</feature>
<feature type="transmembrane region" description="Helical" evidence="5">
    <location>
        <begin position="76"/>
        <end position="98"/>
    </location>
</feature>
<comment type="caution">
    <text evidence="6">The sequence shown here is derived from an EMBL/GenBank/DDBJ whole genome shotgun (WGS) entry which is preliminary data.</text>
</comment>
<organism evidence="6">
    <name type="scientific">marine sediment metagenome</name>
    <dbReference type="NCBI Taxonomy" id="412755"/>
    <lineage>
        <taxon>unclassified sequences</taxon>
        <taxon>metagenomes</taxon>
        <taxon>ecological metagenomes</taxon>
    </lineage>
</organism>
<accession>X0TQ43</accession>
<protein>
    <recommendedName>
        <fullName evidence="7">Amino acid permease/ SLC12A domain-containing protein</fullName>
    </recommendedName>
</protein>
<feature type="transmembrane region" description="Helical" evidence="5">
    <location>
        <begin position="143"/>
        <end position="162"/>
    </location>
</feature>
<keyword evidence="2 5" id="KW-0812">Transmembrane</keyword>
<feature type="transmembrane region" description="Helical" evidence="5">
    <location>
        <begin position="110"/>
        <end position="131"/>
    </location>
</feature>
<dbReference type="PANTHER" id="PTHR11785">
    <property type="entry name" value="AMINO ACID TRANSPORTER"/>
    <property type="match status" value="1"/>
</dbReference>
<proteinExistence type="predicted"/>